<dbReference type="EMBL" id="SPKJ01000038">
    <property type="protein sequence ID" value="MYZ48454.1"/>
    <property type="molecule type" value="Genomic_DNA"/>
</dbReference>
<evidence type="ECO:0000313" key="9">
    <source>
        <dbReference type="EMBL" id="MYZ48454.1"/>
    </source>
</evidence>
<dbReference type="AlphaFoldDB" id="A0A964WTX4"/>
<dbReference type="Proteomes" id="UP000773614">
    <property type="component" value="Unassembled WGS sequence"/>
</dbReference>
<dbReference type="OrthoDB" id="7375219at2"/>
<keyword evidence="2 7" id="KW-0813">Transport</keyword>
<comment type="caution">
    <text evidence="9">The sequence shown here is derived from an EMBL/GenBank/DDBJ whole genome shotgun (WGS) entry which is preliminary data.</text>
</comment>
<keyword evidence="4 7" id="KW-0812">Transmembrane</keyword>
<evidence type="ECO:0000256" key="4">
    <source>
        <dbReference type="ARBA" id="ARBA00022692"/>
    </source>
</evidence>
<keyword evidence="3" id="KW-1003">Cell membrane</keyword>
<dbReference type="Pfam" id="PF00528">
    <property type="entry name" value="BPD_transp_1"/>
    <property type="match status" value="1"/>
</dbReference>
<evidence type="ECO:0000313" key="10">
    <source>
        <dbReference type="Proteomes" id="UP000773614"/>
    </source>
</evidence>
<evidence type="ECO:0000256" key="1">
    <source>
        <dbReference type="ARBA" id="ARBA00004651"/>
    </source>
</evidence>
<dbReference type="PANTHER" id="PTHR30193:SF37">
    <property type="entry name" value="INNER MEMBRANE ABC TRANSPORTER PERMEASE PROTEIN YCJO"/>
    <property type="match status" value="1"/>
</dbReference>
<dbReference type="InterPro" id="IPR000515">
    <property type="entry name" value="MetI-like"/>
</dbReference>
<evidence type="ECO:0000256" key="7">
    <source>
        <dbReference type="RuleBase" id="RU363032"/>
    </source>
</evidence>
<evidence type="ECO:0000259" key="8">
    <source>
        <dbReference type="PROSITE" id="PS50928"/>
    </source>
</evidence>
<organism evidence="9 10">
    <name type="scientific">Propylenella binzhouense</name>
    <dbReference type="NCBI Taxonomy" id="2555902"/>
    <lineage>
        <taxon>Bacteria</taxon>
        <taxon>Pseudomonadati</taxon>
        <taxon>Pseudomonadota</taxon>
        <taxon>Alphaproteobacteria</taxon>
        <taxon>Hyphomicrobiales</taxon>
        <taxon>Propylenellaceae</taxon>
        <taxon>Propylenella</taxon>
    </lineage>
</organism>
<evidence type="ECO:0000256" key="5">
    <source>
        <dbReference type="ARBA" id="ARBA00022989"/>
    </source>
</evidence>
<dbReference type="PROSITE" id="PS50928">
    <property type="entry name" value="ABC_TM1"/>
    <property type="match status" value="1"/>
</dbReference>
<feature type="transmembrane region" description="Helical" evidence="7">
    <location>
        <begin position="69"/>
        <end position="91"/>
    </location>
</feature>
<dbReference type="RefSeq" id="WP_161140803.1">
    <property type="nucleotide sequence ID" value="NZ_SPKJ01000038.1"/>
</dbReference>
<protein>
    <submittedName>
        <fullName evidence="9">Sugar ABC transporter permease</fullName>
    </submittedName>
</protein>
<evidence type="ECO:0000256" key="6">
    <source>
        <dbReference type="ARBA" id="ARBA00023136"/>
    </source>
</evidence>
<accession>A0A964WTX4</accession>
<dbReference type="InterPro" id="IPR035906">
    <property type="entry name" value="MetI-like_sf"/>
</dbReference>
<feature type="transmembrane region" description="Helical" evidence="7">
    <location>
        <begin position="103"/>
        <end position="122"/>
    </location>
</feature>
<keyword evidence="6 7" id="KW-0472">Membrane</keyword>
<comment type="similarity">
    <text evidence="7">Belongs to the binding-protein-dependent transport system permease family.</text>
</comment>
<feature type="transmembrane region" description="Helical" evidence="7">
    <location>
        <begin position="151"/>
        <end position="178"/>
    </location>
</feature>
<sequence length="287" mass="31816">MQTKWWTPYLFVSLAMLGLFVFRFAPIGAALWGSLQETSLTGEVRFAGLENYTYLFSDPTFWNSIRVTLLFNLVINPLQVVCAMVLALMLVRPGPFLGVFRASFMAPMTVSIALTAVIWGILLEPTLGPVNGFLKWLGVPPQPFFRSADQAIWSIIGIATWKGAGYWMIFLLAGLIAIPRDVLEAAEIDGAGWWSRLVFIILPLMKRPLAFVLVADTAINFLMFAPPYIITQGGPAGTTHLLMFEAYQSAFTYFDHGRAMAISVIVLAMILLIVGLELRLLRPKGAH</sequence>
<feature type="transmembrane region" description="Helical" evidence="7">
    <location>
        <begin position="9"/>
        <end position="32"/>
    </location>
</feature>
<feature type="transmembrane region" description="Helical" evidence="7">
    <location>
        <begin position="209"/>
        <end position="230"/>
    </location>
</feature>
<dbReference type="PANTHER" id="PTHR30193">
    <property type="entry name" value="ABC TRANSPORTER PERMEASE PROTEIN"/>
    <property type="match status" value="1"/>
</dbReference>
<dbReference type="GO" id="GO:0055085">
    <property type="term" value="P:transmembrane transport"/>
    <property type="evidence" value="ECO:0007669"/>
    <property type="project" value="InterPro"/>
</dbReference>
<dbReference type="CDD" id="cd06261">
    <property type="entry name" value="TM_PBP2"/>
    <property type="match status" value="1"/>
</dbReference>
<dbReference type="InterPro" id="IPR051393">
    <property type="entry name" value="ABC_transporter_permease"/>
</dbReference>
<evidence type="ECO:0000256" key="2">
    <source>
        <dbReference type="ARBA" id="ARBA00022448"/>
    </source>
</evidence>
<dbReference type="GO" id="GO:0005886">
    <property type="term" value="C:plasma membrane"/>
    <property type="evidence" value="ECO:0007669"/>
    <property type="project" value="UniProtKB-SubCell"/>
</dbReference>
<evidence type="ECO:0000256" key="3">
    <source>
        <dbReference type="ARBA" id="ARBA00022475"/>
    </source>
</evidence>
<keyword evidence="5 7" id="KW-1133">Transmembrane helix</keyword>
<keyword evidence="10" id="KW-1185">Reference proteome</keyword>
<proteinExistence type="inferred from homology"/>
<feature type="domain" description="ABC transmembrane type-1" evidence="8">
    <location>
        <begin position="65"/>
        <end position="277"/>
    </location>
</feature>
<name>A0A964WTX4_9HYPH</name>
<gene>
    <name evidence="9" type="ORF">E4O86_12115</name>
</gene>
<reference evidence="9" key="1">
    <citation type="submission" date="2019-03" db="EMBL/GenBank/DDBJ databases">
        <title>Afifella sp. nov., isolated from activated sludge.</title>
        <authorList>
            <person name="Li Q."/>
            <person name="Liu Y."/>
        </authorList>
    </citation>
    <scope>NUCLEOTIDE SEQUENCE</scope>
    <source>
        <strain evidence="9">L72</strain>
    </source>
</reference>
<feature type="transmembrane region" description="Helical" evidence="7">
    <location>
        <begin position="259"/>
        <end position="281"/>
    </location>
</feature>
<comment type="subcellular location">
    <subcellularLocation>
        <location evidence="1 7">Cell membrane</location>
        <topology evidence="1 7">Multi-pass membrane protein</topology>
    </subcellularLocation>
</comment>
<dbReference type="Gene3D" id="1.10.3720.10">
    <property type="entry name" value="MetI-like"/>
    <property type="match status" value="1"/>
</dbReference>
<dbReference type="SUPFAM" id="SSF161098">
    <property type="entry name" value="MetI-like"/>
    <property type="match status" value="1"/>
</dbReference>